<reference evidence="11" key="3">
    <citation type="submission" date="2023-07" db="EMBL/GenBank/DDBJ databases">
        <title>A collection of bacterial strains from the Burkholderia cepacia Research Laboratory and Repository.</title>
        <authorList>
            <person name="Lipuma J."/>
            <person name="Spilker T."/>
            <person name="Caverly L."/>
        </authorList>
    </citation>
    <scope>NUCLEOTIDE SEQUENCE</scope>
    <source>
        <strain evidence="11">AU44268</strain>
    </source>
</reference>
<dbReference type="NCBIfam" id="NF001933">
    <property type="entry name" value="PRK00711.1"/>
    <property type="match status" value="1"/>
</dbReference>
<keyword evidence="6 8" id="KW-0560">Oxidoreductase</keyword>
<dbReference type="Proteomes" id="UP001171620">
    <property type="component" value="Unassembled WGS sequence"/>
</dbReference>
<dbReference type="GO" id="GO:0055130">
    <property type="term" value="P:D-alanine catabolic process"/>
    <property type="evidence" value="ECO:0007669"/>
    <property type="project" value="TreeGrafter"/>
</dbReference>
<evidence type="ECO:0000256" key="1">
    <source>
        <dbReference type="ARBA" id="ARBA00001974"/>
    </source>
</evidence>
<dbReference type="GO" id="GO:0005737">
    <property type="term" value="C:cytoplasm"/>
    <property type="evidence" value="ECO:0007669"/>
    <property type="project" value="TreeGrafter"/>
</dbReference>
<dbReference type="GO" id="GO:0008718">
    <property type="term" value="F:D-amino-acid dehydrogenase activity"/>
    <property type="evidence" value="ECO:0007669"/>
    <property type="project" value="UniProtKB-UniRule"/>
</dbReference>
<keyword evidence="14" id="KW-1185">Reference proteome</keyword>
<proteinExistence type="inferred from homology"/>
<reference evidence="12 13" key="1">
    <citation type="submission" date="2018-03" db="EMBL/GenBank/DDBJ databases">
        <authorList>
            <person name="Nguyen K."/>
            <person name="Fouts D."/>
            <person name="Sutton G."/>
        </authorList>
    </citation>
    <scope>NUCLEOTIDE SEQUENCE [LARGE SCALE GENOMIC DNA]</scope>
    <source>
        <strain evidence="12 13">AU3578</strain>
    </source>
</reference>
<evidence type="ECO:0000256" key="3">
    <source>
        <dbReference type="ARBA" id="ARBA00009410"/>
    </source>
</evidence>
<dbReference type="OMA" id="YSITFKM"/>
<dbReference type="EMBL" id="PVHK01000091">
    <property type="protein sequence ID" value="PRH42017.1"/>
    <property type="molecule type" value="Genomic_DNA"/>
</dbReference>
<dbReference type="RefSeq" id="WP_011883851.1">
    <property type="nucleotide sequence ID" value="NZ_CAAAFK010000002.1"/>
</dbReference>
<dbReference type="SUPFAM" id="SSF51905">
    <property type="entry name" value="FAD/NAD(P)-binding domain"/>
    <property type="match status" value="1"/>
</dbReference>
<dbReference type="PANTHER" id="PTHR13847:SF280">
    <property type="entry name" value="D-AMINO ACID DEHYDROGENASE"/>
    <property type="match status" value="1"/>
</dbReference>
<dbReference type="EMBL" id="JAUJRV010000006">
    <property type="protein sequence ID" value="MDN7795405.1"/>
    <property type="molecule type" value="Genomic_DNA"/>
</dbReference>
<evidence type="ECO:0000313" key="10">
    <source>
        <dbReference type="EMBL" id="MBJ9685456.1"/>
    </source>
</evidence>
<evidence type="ECO:0000256" key="7">
    <source>
        <dbReference type="ARBA" id="ARBA00047884"/>
    </source>
</evidence>
<accession>A0A103M746</accession>
<evidence type="ECO:0000259" key="9">
    <source>
        <dbReference type="Pfam" id="PF01266"/>
    </source>
</evidence>
<organism evidence="12 13">
    <name type="scientific">Burkholderia vietnamiensis</name>
    <dbReference type="NCBI Taxonomy" id="60552"/>
    <lineage>
        <taxon>Bacteria</taxon>
        <taxon>Pseudomonadati</taxon>
        <taxon>Pseudomonadota</taxon>
        <taxon>Betaproteobacteria</taxon>
        <taxon>Burkholderiales</taxon>
        <taxon>Burkholderiaceae</taxon>
        <taxon>Burkholderia</taxon>
        <taxon>Burkholderia cepacia complex</taxon>
    </lineage>
</organism>
<comment type="catalytic activity">
    <reaction evidence="7 8">
        <text>a D-alpha-amino acid + A + H2O = a 2-oxocarboxylate + AH2 + NH4(+)</text>
        <dbReference type="Rhea" id="RHEA:18125"/>
        <dbReference type="ChEBI" id="CHEBI:13193"/>
        <dbReference type="ChEBI" id="CHEBI:15377"/>
        <dbReference type="ChEBI" id="CHEBI:17499"/>
        <dbReference type="ChEBI" id="CHEBI:28938"/>
        <dbReference type="ChEBI" id="CHEBI:35179"/>
        <dbReference type="ChEBI" id="CHEBI:59871"/>
    </reaction>
</comment>
<evidence type="ECO:0000313" key="14">
    <source>
        <dbReference type="Proteomes" id="UP000808215"/>
    </source>
</evidence>
<reference evidence="10 14" key="2">
    <citation type="submission" date="2020-11" db="EMBL/GenBank/DDBJ databases">
        <title>Enhanced detection system for hospital associated transmission using whole genome sequencing surveillance.</title>
        <authorList>
            <person name="Harrison L.H."/>
            <person name="Van Tyne D."/>
            <person name="Marsh J.W."/>
            <person name="Griffith M.P."/>
            <person name="Snyder D.J."/>
            <person name="Cooper V.S."/>
            <person name="Mustapha M."/>
        </authorList>
    </citation>
    <scope>NUCLEOTIDE SEQUENCE [LARGE SCALE GENOMIC DNA]</scope>
    <source>
        <strain evidence="10 14">BC00020</strain>
    </source>
</reference>
<dbReference type="Gene3D" id="3.30.9.10">
    <property type="entry name" value="D-Amino Acid Oxidase, subunit A, domain 2"/>
    <property type="match status" value="1"/>
</dbReference>
<dbReference type="PANTHER" id="PTHR13847">
    <property type="entry name" value="SARCOSINE DEHYDROGENASE-RELATED"/>
    <property type="match status" value="1"/>
</dbReference>
<feature type="binding site" evidence="8">
    <location>
        <begin position="3"/>
        <end position="17"/>
    </location>
    <ligand>
        <name>FAD</name>
        <dbReference type="ChEBI" id="CHEBI:57692"/>
    </ligand>
</feature>
<comment type="pathway">
    <text evidence="2">Amino-acid degradation; D-alanine degradation; NH(3) and pyruvate from D-alanine: step 1/1.</text>
</comment>
<dbReference type="Proteomes" id="UP000808215">
    <property type="component" value="Unassembled WGS sequence"/>
</dbReference>
<dbReference type="HAMAP" id="MF_01202">
    <property type="entry name" value="DadA"/>
    <property type="match status" value="1"/>
</dbReference>
<dbReference type="InterPro" id="IPR006076">
    <property type="entry name" value="FAD-dep_OxRdtase"/>
</dbReference>
<evidence type="ECO:0000313" key="13">
    <source>
        <dbReference type="Proteomes" id="UP000237632"/>
    </source>
</evidence>
<dbReference type="SUPFAM" id="SSF54373">
    <property type="entry name" value="FAD-linked reductases, C-terminal domain"/>
    <property type="match status" value="1"/>
</dbReference>
<evidence type="ECO:0000256" key="6">
    <source>
        <dbReference type="ARBA" id="ARBA00023002"/>
    </source>
</evidence>
<dbReference type="Gene3D" id="3.50.50.60">
    <property type="entry name" value="FAD/NAD(P)-binding domain"/>
    <property type="match status" value="2"/>
</dbReference>
<dbReference type="EC" id="1.4.99.-" evidence="8"/>
<dbReference type="AlphaFoldDB" id="A0A103M746"/>
<comment type="caution">
    <text evidence="12">The sequence shown here is derived from an EMBL/GenBank/DDBJ whole genome shotgun (WGS) entry which is preliminary data.</text>
</comment>
<evidence type="ECO:0000256" key="8">
    <source>
        <dbReference type="HAMAP-Rule" id="MF_01202"/>
    </source>
</evidence>
<dbReference type="GO" id="GO:0005886">
    <property type="term" value="C:plasma membrane"/>
    <property type="evidence" value="ECO:0007669"/>
    <property type="project" value="TreeGrafter"/>
</dbReference>
<dbReference type="InterPro" id="IPR036188">
    <property type="entry name" value="FAD/NAD-bd_sf"/>
</dbReference>
<evidence type="ECO:0000313" key="11">
    <source>
        <dbReference type="EMBL" id="MDN7795405.1"/>
    </source>
</evidence>
<evidence type="ECO:0000256" key="5">
    <source>
        <dbReference type="ARBA" id="ARBA00022827"/>
    </source>
</evidence>
<dbReference type="InterPro" id="IPR023080">
    <property type="entry name" value="DadA"/>
</dbReference>
<dbReference type="Pfam" id="PF01266">
    <property type="entry name" value="DAO"/>
    <property type="match status" value="1"/>
</dbReference>
<dbReference type="EMBL" id="JADVKH010000001">
    <property type="protein sequence ID" value="MBJ9685456.1"/>
    <property type="molecule type" value="Genomic_DNA"/>
</dbReference>
<keyword evidence="4 8" id="KW-0285">Flavoprotein</keyword>
<keyword evidence="5 8" id="KW-0274">FAD</keyword>
<sequence length="428" mass="46070">MRVVILGSGVVGVASAYYLARAGHEVTVIDREAGPALDTSFANAGQISPGYAAPWAAPGVPLKAVKWMFEKHAPLAIRLDGTRFQLQWMWQMLRNCTPERYAVNKGRMVRLAEYSRDCLQALRADTGIEYEGRTGGTLQLFRSQQQLDGAAKDIAVLREANVPFELLSPAELKNAEPALAAVSHKLTGGLRLPGDETGDCQLFTTRLAALAESLGVKFRYNTPIDALAIAGGKIAGVQCGSETVRADAYVVALGSYSTNFVSKLMKIPVYPLKGYSITAPIVNEAAAPVSTVLDETYKIAITRFDQRIRVGGMAEIVGFDKKLRAARRETLEMCVNDLFPGGGDTSKATFWTGLRPMTPDGTPIVGRTPVSNLFMNTGHGTLGWTMSCGSGQLLADLISGKKPAIQADDLSVHRYLNEVAGQTRPAYA</sequence>
<protein>
    <recommendedName>
        <fullName evidence="8">D-amino acid dehydrogenase</fullName>
        <ecNumber evidence="8">1.4.99.-</ecNumber>
    </recommendedName>
</protein>
<evidence type="ECO:0000313" key="12">
    <source>
        <dbReference type="EMBL" id="PRH42017.1"/>
    </source>
</evidence>
<evidence type="ECO:0000256" key="4">
    <source>
        <dbReference type="ARBA" id="ARBA00022630"/>
    </source>
</evidence>
<comment type="similarity">
    <text evidence="3 8">Belongs to the DadA oxidoreductase family.</text>
</comment>
<dbReference type="GeneID" id="45682787"/>
<evidence type="ECO:0000256" key="2">
    <source>
        <dbReference type="ARBA" id="ARBA00004960"/>
    </source>
</evidence>
<feature type="domain" description="FAD dependent oxidoreductase" evidence="9">
    <location>
        <begin position="2"/>
        <end position="397"/>
    </location>
</feature>
<name>A0A103M746_BURVI</name>
<dbReference type="SMR" id="A0A103M746"/>
<gene>
    <name evidence="8" type="primary">dadA</name>
    <name evidence="12" type="ORF">C6T65_12865</name>
    <name evidence="10" type="ORF">I5589_00005</name>
    <name evidence="11" type="ORF">QZM33_10690</name>
</gene>
<comment type="function">
    <text evidence="8">Oxidative deamination of D-amino acids.</text>
</comment>
<dbReference type="Proteomes" id="UP000237632">
    <property type="component" value="Unassembled WGS sequence"/>
</dbReference>
<comment type="cofactor">
    <cofactor evidence="1 8">
        <name>FAD</name>
        <dbReference type="ChEBI" id="CHEBI:57692"/>
    </cofactor>
</comment>
<dbReference type="FunFam" id="3.50.50.60:FF:000020">
    <property type="entry name" value="D-amino acid dehydrogenase"/>
    <property type="match status" value="1"/>
</dbReference>